<gene>
    <name evidence="2" type="ORF">Q604_UNBC05704G0002</name>
</gene>
<feature type="region of interest" description="Disordered" evidence="1">
    <location>
        <begin position="1"/>
        <end position="24"/>
    </location>
</feature>
<proteinExistence type="predicted"/>
<organism evidence="2">
    <name type="scientific">human gut metagenome</name>
    <dbReference type="NCBI Taxonomy" id="408170"/>
    <lineage>
        <taxon>unclassified sequences</taxon>
        <taxon>metagenomes</taxon>
        <taxon>organismal metagenomes</taxon>
    </lineage>
</organism>
<reference evidence="2" key="1">
    <citation type="submission" date="2013-12" db="EMBL/GenBank/DDBJ databases">
        <title>A Varibaculum cambriense genome reconstructed from a premature infant gut community with otherwise low bacterial novelty that shifts toward anaerobic metabolism during the third week of life.</title>
        <authorList>
            <person name="Brown C.T."/>
            <person name="Sharon I."/>
            <person name="Thomas B.C."/>
            <person name="Castelle C.J."/>
            <person name="Morowitz M.J."/>
            <person name="Banfield J.F."/>
        </authorList>
    </citation>
    <scope>NUCLEOTIDE SEQUENCE</scope>
</reference>
<sequence length="24" mass="2796">MSLLAQKFKVRRKKEVSPNGHQIT</sequence>
<comment type="caution">
    <text evidence="2">The sequence shown here is derived from an EMBL/GenBank/DDBJ whole genome shotgun (WGS) entry which is preliminary data.</text>
</comment>
<dbReference type="AlphaFoldDB" id="W1YCW9"/>
<accession>W1YCW9</accession>
<protein>
    <submittedName>
        <fullName evidence="2">Uncharacterized protein</fullName>
    </submittedName>
</protein>
<evidence type="ECO:0000313" key="2">
    <source>
        <dbReference type="EMBL" id="ETJ40398.1"/>
    </source>
</evidence>
<name>W1YCW9_9ZZZZ</name>
<feature type="non-terminal residue" evidence="2">
    <location>
        <position position="24"/>
    </location>
</feature>
<dbReference type="EMBL" id="AZMM01005704">
    <property type="protein sequence ID" value="ETJ40398.1"/>
    <property type="molecule type" value="Genomic_DNA"/>
</dbReference>
<evidence type="ECO:0000256" key="1">
    <source>
        <dbReference type="SAM" id="MobiDB-lite"/>
    </source>
</evidence>